<keyword evidence="1" id="KW-0812">Transmembrane</keyword>
<dbReference type="EMBL" id="JAPTMY010000024">
    <property type="protein sequence ID" value="MCZ0858554.1"/>
    <property type="molecule type" value="Genomic_DNA"/>
</dbReference>
<dbReference type="Proteomes" id="UP001072034">
    <property type="component" value="Unassembled WGS sequence"/>
</dbReference>
<evidence type="ECO:0000256" key="1">
    <source>
        <dbReference type="SAM" id="Phobius"/>
    </source>
</evidence>
<name>A0ABT4I9Y3_9ACTO</name>
<sequence>MSLPDVGVLAGLALLDSTSTGTLTIPAVMLLQPRVRFSRILGYLATISLFYWGLGLALATVGTRITASPGLQDALESRTAYAVQLAIGVGLVAGSYLVDEEAQARRRAKRGDRTSLTSRLMGTVLGPRARWDAVIALALVAGLIEAASMLPYLGAIGLITRAGPPAAAVAAVLAAYVAVMAAPALLLTAGRAAVGDCLDETLTRINAFIERHSANSLAWVMGILGFLLAADALGALLK</sequence>
<feature type="transmembrane region" description="Helical" evidence="1">
    <location>
        <begin position="217"/>
        <end position="237"/>
    </location>
</feature>
<comment type="caution">
    <text evidence="2">The sequence shown here is derived from an EMBL/GenBank/DDBJ whole genome shotgun (WGS) entry which is preliminary data.</text>
</comment>
<feature type="transmembrane region" description="Helical" evidence="1">
    <location>
        <begin position="40"/>
        <end position="61"/>
    </location>
</feature>
<feature type="transmembrane region" description="Helical" evidence="1">
    <location>
        <begin position="166"/>
        <end position="187"/>
    </location>
</feature>
<keyword evidence="1" id="KW-1133">Transmembrane helix</keyword>
<keyword evidence="1" id="KW-0472">Membrane</keyword>
<accession>A0ABT4I9Y3</accession>
<dbReference type="RefSeq" id="WP_268917924.1">
    <property type="nucleotide sequence ID" value="NZ_JAPTMY010000024.1"/>
</dbReference>
<evidence type="ECO:0000313" key="2">
    <source>
        <dbReference type="EMBL" id="MCZ0858554.1"/>
    </source>
</evidence>
<dbReference type="InterPro" id="IPR021315">
    <property type="entry name" value="Gap/Sap"/>
</dbReference>
<reference evidence="2" key="1">
    <citation type="submission" date="2022-10" db="EMBL/GenBank/DDBJ databases">
        <title>Genome sequence of Actinomyces israelii ATCC 10048.</title>
        <authorList>
            <person name="Watt R.M."/>
            <person name="Tong W.M."/>
        </authorList>
    </citation>
    <scope>NUCLEOTIDE SEQUENCE</scope>
    <source>
        <strain evidence="2">ATCC 10048</strain>
    </source>
</reference>
<gene>
    <name evidence="2" type="ORF">OHJ16_10920</name>
</gene>
<keyword evidence="3" id="KW-1185">Reference proteome</keyword>
<organism evidence="2 3">
    <name type="scientific">Actinomyces israelii</name>
    <dbReference type="NCBI Taxonomy" id="1659"/>
    <lineage>
        <taxon>Bacteria</taxon>
        <taxon>Bacillati</taxon>
        <taxon>Actinomycetota</taxon>
        <taxon>Actinomycetes</taxon>
        <taxon>Actinomycetales</taxon>
        <taxon>Actinomycetaceae</taxon>
        <taxon>Actinomyces</taxon>
    </lineage>
</organism>
<protein>
    <submittedName>
        <fullName evidence="2">GAP family protein</fullName>
    </submittedName>
</protein>
<evidence type="ECO:0000313" key="3">
    <source>
        <dbReference type="Proteomes" id="UP001072034"/>
    </source>
</evidence>
<feature type="transmembrane region" description="Helical" evidence="1">
    <location>
        <begin position="81"/>
        <end position="98"/>
    </location>
</feature>
<feature type="transmembrane region" description="Helical" evidence="1">
    <location>
        <begin position="6"/>
        <end position="28"/>
    </location>
</feature>
<feature type="transmembrane region" description="Helical" evidence="1">
    <location>
        <begin position="134"/>
        <end position="160"/>
    </location>
</feature>
<dbReference type="Pfam" id="PF11139">
    <property type="entry name" value="SfLAP"/>
    <property type="match status" value="1"/>
</dbReference>
<proteinExistence type="predicted"/>